<dbReference type="InterPro" id="IPR004622">
    <property type="entry name" value="DNA_pol_HolB"/>
</dbReference>
<dbReference type="Proteomes" id="UP000215459">
    <property type="component" value="Unassembled WGS sequence"/>
</dbReference>
<feature type="domain" description="AAA+ ATPase" evidence="1">
    <location>
        <begin position="33"/>
        <end position="174"/>
    </location>
</feature>
<evidence type="ECO:0000313" key="2">
    <source>
        <dbReference type="EMBL" id="OYD06388.1"/>
    </source>
</evidence>
<protein>
    <submittedName>
        <fullName evidence="2">DNA polymerase III subunit delta</fullName>
    </submittedName>
</protein>
<evidence type="ECO:0000313" key="3">
    <source>
        <dbReference type="Proteomes" id="UP000215459"/>
    </source>
</evidence>
<dbReference type="OrthoDB" id="9810148at2"/>
<comment type="caution">
    <text evidence="2">The sequence shown here is derived from an EMBL/GenBank/DDBJ whole genome shotgun (WGS) entry which is preliminary data.</text>
</comment>
<dbReference type="Pfam" id="PF13177">
    <property type="entry name" value="DNA_pol3_delta2"/>
    <property type="match status" value="1"/>
</dbReference>
<dbReference type="Gene3D" id="3.40.50.300">
    <property type="entry name" value="P-loop containing nucleotide triphosphate hydrolases"/>
    <property type="match status" value="1"/>
</dbReference>
<dbReference type="GO" id="GO:0006261">
    <property type="term" value="P:DNA-templated DNA replication"/>
    <property type="evidence" value="ECO:0007669"/>
    <property type="project" value="TreeGrafter"/>
</dbReference>
<dbReference type="AlphaFoldDB" id="A0A235B260"/>
<accession>A0A235B260</accession>
<dbReference type="CDD" id="cd00009">
    <property type="entry name" value="AAA"/>
    <property type="match status" value="1"/>
</dbReference>
<keyword evidence="3" id="KW-1185">Reference proteome</keyword>
<dbReference type="FunFam" id="3.40.50.300:FF:001255">
    <property type="entry name" value="DNA polymerase III subunit delta"/>
    <property type="match status" value="1"/>
</dbReference>
<proteinExistence type="predicted"/>
<gene>
    <name evidence="2" type="primary">holB</name>
    <name evidence="2" type="ORF">CHM34_16920</name>
</gene>
<dbReference type="NCBIfam" id="TIGR00678">
    <property type="entry name" value="holB"/>
    <property type="match status" value="1"/>
</dbReference>
<name>A0A235B260_9BACL</name>
<evidence type="ECO:0000259" key="1">
    <source>
        <dbReference type="SMART" id="SM00382"/>
    </source>
</evidence>
<dbReference type="PANTHER" id="PTHR11669:SF8">
    <property type="entry name" value="DNA POLYMERASE III SUBUNIT DELTA"/>
    <property type="match status" value="1"/>
</dbReference>
<dbReference type="SMART" id="SM00382">
    <property type="entry name" value="AAA"/>
    <property type="match status" value="1"/>
</dbReference>
<reference evidence="2 3" key="1">
    <citation type="submission" date="2017-07" db="EMBL/GenBank/DDBJ databases">
        <title>The genome sequence of Paludifilum halophilum highlights mechanisms for microbial adaptation to high salt environemnts.</title>
        <authorList>
            <person name="Belbahri L."/>
        </authorList>
    </citation>
    <scope>NUCLEOTIDE SEQUENCE [LARGE SCALE GENOMIC DNA]</scope>
    <source>
        <strain evidence="2 3">DSM 102817</strain>
    </source>
</reference>
<sequence>MDETGGSFLSLNEVFGQQQVVQLLKRGLRTGRIAHAYCFAGPRGVGKTRTAQQLAKALNCLNGKEDACDECIHCQRIDHGNDPGVMKVSPDGQTIKIDQVRAIQRAFSYSPPENATRVIMIEHADAMTVQAANSLLKFLEEPTSRMVAILITENLHALLPTIRSRCQLLRFPALSPERIAQYLKEEGYDPETSRIAAHLAAGLDDARGRMEEDEFALLCERVIKWSGEIASGSSEALVSVQTQILETGRERLETVLDLLLLWLRDLLNDRLGREEQPVFARWSESRRRQSSRWTIDRLTDGMHAIIDARRQLAGPVQAQAVLERMVLVMQGGAVNAVSRRSPF</sequence>
<dbReference type="PANTHER" id="PTHR11669">
    <property type="entry name" value="REPLICATION FACTOR C / DNA POLYMERASE III GAMMA-TAU SUBUNIT"/>
    <property type="match status" value="1"/>
</dbReference>
<dbReference type="SUPFAM" id="SSF52540">
    <property type="entry name" value="P-loop containing nucleoside triphosphate hydrolases"/>
    <property type="match status" value="1"/>
</dbReference>
<dbReference type="GO" id="GO:0008408">
    <property type="term" value="F:3'-5' exonuclease activity"/>
    <property type="evidence" value="ECO:0007669"/>
    <property type="project" value="InterPro"/>
</dbReference>
<dbReference type="InterPro" id="IPR003593">
    <property type="entry name" value="AAA+_ATPase"/>
</dbReference>
<dbReference type="InterPro" id="IPR027417">
    <property type="entry name" value="P-loop_NTPase"/>
</dbReference>
<dbReference type="GO" id="GO:0003887">
    <property type="term" value="F:DNA-directed DNA polymerase activity"/>
    <property type="evidence" value="ECO:0007669"/>
    <property type="project" value="InterPro"/>
</dbReference>
<dbReference type="EMBL" id="NOWF01000013">
    <property type="protein sequence ID" value="OYD06388.1"/>
    <property type="molecule type" value="Genomic_DNA"/>
</dbReference>
<dbReference type="InterPro" id="IPR050238">
    <property type="entry name" value="DNA_Rep/Repair_Clamp_Loader"/>
</dbReference>
<organism evidence="2 3">
    <name type="scientific">Paludifilum halophilum</name>
    <dbReference type="NCBI Taxonomy" id="1642702"/>
    <lineage>
        <taxon>Bacteria</taxon>
        <taxon>Bacillati</taxon>
        <taxon>Bacillota</taxon>
        <taxon>Bacilli</taxon>
        <taxon>Bacillales</taxon>
        <taxon>Thermoactinomycetaceae</taxon>
        <taxon>Paludifilum</taxon>
    </lineage>
</organism>